<gene>
    <name evidence="5" type="ORF">LC586_32790</name>
</gene>
<organism evidence="5 6">
    <name type="scientific">Nostoc favosum CHAB5714</name>
    <dbReference type="NCBI Taxonomy" id="2780399"/>
    <lineage>
        <taxon>Bacteria</taxon>
        <taxon>Bacillati</taxon>
        <taxon>Cyanobacteriota</taxon>
        <taxon>Cyanophyceae</taxon>
        <taxon>Nostocales</taxon>
        <taxon>Nostocaceae</taxon>
        <taxon>Nostoc</taxon>
        <taxon>Nostoc favosum</taxon>
    </lineage>
</organism>
<keyword evidence="6" id="KW-1185">Reference proteome</keyword>
<dbReference type="EMBL" id="JAIVFQ010000094">
    <property type="protein sequence ID" value="MCC5603821.1"/>
    <property type="molecule type" value="Genomic_DNA"/>
</dbReference>
<sequence>MANSSFNFVNLSDLNGTNGFLINGIAALDSSGRSVSNAGDINNDGIDDLIIGADGASPNGNSRAGQSYVVFGVKNLGSGGTFNLSSLNGTNGFFINGIAADDWSGSSVSNAGDINNDGIDDLIIGAQYASPTATFLLGKAI</sequence>
<protein>
    <submittedName>
        <fullName evidence="5">Integrin alpha</fullName>
    </submittedName>
</protein>
<dbReference type="PANTHER" id="PTHR23221:SF7">
    <property type="entry name" value="PHOSPHATIDYLINOSITOL-GLYCAN-SPECIFIC PHOSPHOLIPASE D"/>
    <property type="match status" value="1"/>
</dbReference>
<dbReference type="InterPro" id="IPR028994">
    <property type="entry name" value="Integrin_alpha_N"/>
</dbReference>
<evidence type="ECO:0000256" key="2">
    <source>
        <dbReference type="ARBA" id="ARBA00022737"/>
    </source>
</evidence>
<dbReference type="Pfam" id="PF01839">
    <property type="entry name" value="FG-GAP"/>
    <property type="match status" value="2"/>
</dbReference>
<dbReference type="Gene3D" id="2.130.10.130">
    <property type="entry name" value="Integrin alpha, N-terminal"/>
    <property type="match status" value="1"/>
</dbReference>
<dbReference type="SMART" id="SM00191">
    <property type="entry name" value="Int_alpha"/>
    <property type="match status" value="2"/>
</dbReference>
<dbReference type="Proteomes" id="UP001199525">
    <property type="component" value="Unassembled WGS sequence"/>
</dbReference>
<evidence type="ECO:0000256" key="4">
    <source>
        <dbReference type="ARBA" id="ARBA00023180"/>
    </source>
</evidence>
<accession>A0ABS8IIR3</accession>
<dbReference type="GO" id="GO:0007229">
    <property type="term" value="P:integrin-mediated signaling pathway"/>
    <property type="evidence" value="ECO:0007669"/>
    <property type="project" value="UniProtKB-KW"/>
</dbReference>
<evidence type="ECO:0000256" key="1">
    <source>
        <dbReference type="ARBA" id="ARBA00022729"/>
    </source>
</evidence>
<dbReference type="InterPro" id="IPR013519">
    <property type="entry name" value="Int_alpha_beta-p"/>
</dbReference>
<evidence type="ECO:0000256" key="3">
    <source>
        <dbReference type="ARBA" id="ARBA00022801"/>
    </source>
</evidence>
<dbReference type="RefSeq" id="WP_229489613.1">
    <property type="nucleotide sequence ID" value="NZ_JAIVFQ010000094.1"/>
</dbReference>
<name>A0ABS8IIR3_9NOSO</name>
<proteinExistence type="predicted"/>
<evidence type="ECO:0000313" key="5">
    <source>
        <dbReference type="EMBL" id="MCC5603821.1"/>
    </source>
</evidence>
<keyword evidence="2" id="KW-0677">Repeat</keyword>
<keyword evidence="1" id="KW-0732">Signal</keyword>
<comment type="caution">
    <text evidence="5">The sequence shown here is derived from an EMBL/GenBank/DDBJ whole genome shotgun (WGS) entry which is preliminary data.</text>
</comment>
<reference evidence="5 6" key="1">
    <citation type="journal article" date="2021" name="Microorganisms">
        <title>Genome Evolution of Filamentous Cyanobacterium Nostoc Species: From Facultative Symbiosis to Free Living.</title>
        <authorList>
            <person name="Huo D."/>
            <person name="Li H."/>
            <person name="Cai F."/>
            <person name="Guo X."/>
            <person name="Qiao Z."/>
            <person name="Wang W."/>
            <person name="Yu G."/>
            <person name="Li R."/>
        </authorList>
    </citation>
    <scope>NUCLEOTIDE SEQUENCE [LARGE SCALE GENOMIC DNA]</scope>
    <source>
        <strain evidence="5 6">CHAB 5714</strain>
    </source>
</reference>
<dbReference type="InterPro" id="IPR013517">
    <property type="entry name" value="FG-GAP"/>
</dbReference>
<keyword evidence="3" id="KW-0378">Hydrolase</keyword>
<keyword evidence="5" id="KW-0401">Integrin</keyword>
<dbReference type="SUPFAM" id="SSF69318">
    <property type="entry name" value="Integrin alpha N-terminal domain"/>
    <property type="match status" value="1"/>
</dbReference>
<evidence type="ECO:0000313" key="6">
    <source>
        <dbReference type="Proteomes" id="UP001199525"/>
    </source>
</evidence>
<keyword evidence="4" id="KW-0325">Glycoprotein</keyword>
<dbReference type="PANTHER" id="PTHR23221">
    <property type="entry name" value="GLYCOSYLPHOSPHATIDYLINOSITOL PHOSPHOLIPASE D"/>
    <property type="match status" value="1"/>
</dbReference>